<proteinExistence type="predicted"/>
<dbReference type="EMBL" id="CP032157">
    <property type="protein sequence ID" value="AXY75708.1"/>
    <property type="molecule type" value="Genomic_DNA"/>
</dbReference>
<accession>A0A3B7MNJ0</accession>
<dbReference type="SUPFAM" id="SSF54506">
    <property type="entry name" value="Diaminopimelate epimerase-like"/>
    <property type="match status" value="1"/>
</dbReference>
<protein>
    <submittedName>
        <fullName evidence="1">PhzF family phenazine biosynthesis protein</fullName>
    </submittedName>
</protein>
<gene>
    <name evidence="1" type="ORF">D3H65_17735</name>
</gene>
<dbReference type="RefSeq" id="WP_119051589.1">
    <property type="nucleotide sequence ID" value="NZ_CP032157.1"/>
</dbReference>
<dbReference type="KEGG" id="pseg:D3H65_17735"/>
<evidence type="ECO:0000313" key="2">
    <source>
        <dbReference type="Proteomes" id="UP000263900"/>
    </source>
</evidence>
<dbReference type="Proteomes" id="UP000263900">
    <property type="component" value="Chromosome"/>
</dbReference>
<organism evidence="1 2">
    <name type="scientific">Paraflavitalea soli</name>
    <dbReference type="NCBI Taxonomy" id="2315862"/>
    <lineage>
        <taxon>Bacteria</taxon>
        <taxon>Pseudomonadati</taxon>
        <taxon>Bacteroidota</taxon>
        <taxon>Chitinophagia</taxon>
        <taxon>Chitinophagales</taxon>
        <taxon>Chitinophagaceae</taxon>
        <taxon>Paraflavitalea</taxon>
    </lineage>
</organism>
<sequence length="174" mass="18760">MKTAKTNEPGILPAPEYAPVKENEQVLLSLGITADHIAALPMIVQTGAAFLLLEVKTREILESLHPAPESIRLLTSQYSLSGYCIFHRHAGEEADAVARILTLLADEPQAESQALAAGALACYLYDIAMIKKDEMVIIHAYSPESPAPGRLAVHLHLQEGKISSLQTGIMAPAR</sequence>
<dbReference type="Gene3D" id="3.10.310.10">
    <property type="entry name" value="Diaminopimelate Epimerase, Chain A, domain 1"/>
    <property type="match status" value="1"/>
</dbReference>
<name>A0A3B7MNJ0_9BACT</name>
<keyword evidence="2" id="KW-1185">Reference proteome</keyword>
<dbReference type="OrthoDB" id="9788221at2"/>
<evidence type="ECO:0000313" key="1">
    <source>
        <dbReference type="EMBL" id="AXY75708.1"/>
    </source>
</evidence>
<dbReference type="AlphaFoldDB" id="A0A3B7MNJ0"/>
<reference evidence="1 2" key="1">
    <citation type="submission" date="2018-09" db="EMBL/GenBank/DDBJ databases">
        <title>Genome sequencing of strain 6GH32-13.</title>
        <authorList>
            <person name="Weon H.-Y."/>
            <person name="Heo J."/>
            <person name="Kwon S.-W."/>
        </authorList>
    </citation>
    <scope>NUCLEOTIDE SEQUENCE [LARGE SCALE GENOMIC DNA]</scope>
    <source>
        <strain evidence="1 2">5GH32-13</strain>
    </source>
</reference>